<sequence>MDDFNTLLVQTRCKITLSHGDQSSFSIDENGEKANWVNISILDDQLVIYTKPEYYGYLLLHDYYPQITITYKILTGLQMLDKCFVRSSETLTLQNMGIIVREGNLNIAVDAFSLDCTVIKSAYAKLSGRTIFSGVLAHQRSVYDGSELEASEGNVHVHDEAKASIWFEEELEFGLYGRSKMDYRGNPRMKIIQVDEQCTLKNISNPKTCQQ</sequence>
<organism evidence="2 3">
    <name type="scientific">Olivibacter ginsenosidimutans</name>
    <dbReference type="NCBI Taxonomy" id="1176537"/>
    <lineage>
        <taxon>Bacteria</taxon>
        <taxon>Pseudomonadati</taxon>
        <taxon>Bacteroidota</taxon>
        <taxon>Sphingobacteriia</taxon>
        <taxon>Sphingobacteriales</taxon>
        <taxon>Sphingobacteriaceae</taxon>
        <taxon>Olivibacter</taxon>
    </lineage>
</organism>
<dbReference type="RefSeq" id="WP_345232121.1">
    <property type="nucleotide sequence ID" value="NZ_BAABIQ010000036.1"/>
</dbReference>
<name>A0ABP9BJU4_9SPHI</name>
<dbReference type="Pfam" id="PF10988">
    <property type="entry name" value="DUF2807"/>
    <property type="match status" value="1"/>
</dbReference>
<feature type="domain" description="Putative auto-transporter adhesin head GIN" evidence="1">
    <location>
        <begin position="3"/>
        <end position="187"/>
    </location>
</feature>
<dbReference type="Proteomes" id="UP001501411">
    <property type="component" value="Unassembled WGS sequence"/>
</dbReference>
<evidence type="ECO:0000259" key="1">
    <source>
        <dbReference type="Pfam" id="PF10988"/>
    </source>
</evidence>
<gene>
    <name evidence="2" type="ORF">GCM10023231_24930</name>
</gene>
<protein>
    <recommendedName>
        <fullName evidence="1">Putative auto-transporter adhesin head GIN domain-containing protein</fullName>
    </recommendedName>
</protein>
<accession>A0ABP9BJU4</accession>
<evidence type="ECO:0000313" key="3">
    <source>
        <dbReference type="Proteomes" id="UP001501411"/>
    </source>
</evidence>
<keyword evidence="3" id="KW-1185">Reference proteome</keyword>
<dbReference type="InterPro" id="IPR021255">
    <property type="entry name" value="DUF2807"/>
</dbReference>
<dbReference type="EMBL" id="BAABIQ010000036">
    <property type="protein sequence ID" value="GAA4795511.1"/>
    <property type="molecule type" value="Genomic_DNA"/>
</dbReference>
<reference evidence="3" key="1">
    <citation type="journal article" date="2019" name="Int. J. Syst. Evol. Microbiol.">
        <title>The Global Catalogue of Microorganisms (GCM) 10K type strain sequencing project: providing services to taxonomists for standard genome sequencing and annotation.</title>
        <authorList>
            <consortium name="The Broad Institute Genomics Platform"/>
            <consortium name="The Broad Institute Genome Sequencing Center for Infectious Disease"/>
            <person name="Wu L."/>
            <person name="Ma J."/>
        </authorList>
    </citation>
    <scope>NUCLEOTIDE SEQUENCE [LARGE SCALE GENOMIC DNA]</scope>
    <source>
        <strain evidence="3">JCM 18200</strain>
    </source>
</reference>
<dbReference type="Gene3D" id="2.160.20.120">
    <property type="match status" value="1"/>
</dbReference>
<proteinExistence type="predicted"/>
<evidence type="ECO:0000313" key="2">
    <source>
        <dbReference type="EMBL" id="GAA4795511.1"/>
    </source>
</evidence>
<comment type="caution">
    <text evidence="2">The sequence shown here is derived from an EMBL/GenBank/DDBJ whole genome shotgun (WGS) entry which is preliminary data.</text>
</comment>